<dbReference type="PANTHER" id="PTHR48090">
    <property type="entry name" value="UNDECAPRENYL-PHOSPHATE 4-DEOXY-4-FORMAMIDO-L-ARABINOSE TRANSFERASE-RELATED"/>
    <property type="match status" value="1"/>
</dbReference>
<evidence type="ECO:0000256" key="5">
    <source>
        <dbReference type="ARBA" id="ARBA00022985"/>
    </source>
</evidence>
<comment type="caution">
    <text evidence="10">The sequence shown here is derived from an EMBL/GenBank/DDBJ whole genome shotgun (WGS) entry which is preliminary data.</text>
</comment>
<keyword evidence="7 8" id="KW-0472">Membrane</keyword>
<dbReference type="Pfam" id="PF00535">
    <property type="entry name" value="Glycos_transf_2"/>
    <property type="match status" value="1"/>
</dbReference>
<dbReference type="InterPro" id="IPR050256">
    <property type="entry name" value="Glycosyltransferase_2"/>
</dbReference>
<keyword evidence="6 8" id="KW-1133">Transmembrane helix</keyword>
<dbReference type="PANTHER" id="PTHR48090:SF3">
    <property type="entry name" value="UNDECAPRENYL-PHOSPHATE 4-DEOXY-4-FORMAMIDO-L-ARABINOSE TRANSFERASE"/>
    <property type="match status" value="1"/>
</dbReference>
<dbReference type="Proteomes" id="UP000784128">
    <property type="component" value="Unassembled WGS sequence"/>
</dbReference>
<keyword evidence="2" id="KW-0328">Glycosyltransferase</keyword>
<keyword evidence="11" id="KW-1185">Reference proteome</keyword>
<keyword evidence="5" id="KW-0448">Lipopolysaccharide biosynthesis</keyword>
<dbReference type="EMBL" id="JAHDYS010000012">
    <property type="protein sequence ID" value="MBT1072683.1"/>
    <property type="molecule type" value="Genomic_DNA"/>
</dbReference>
<evidence type="ECO:0000259" key="9">
    <source>
        <dbReference type="Pfam" id="PF00535"/>
    </source>
</evidence>
<protein>
    <submittedName>
        <fullName evidence="10">Glycosyltransferase family 2 protein</fullName>
    </submittedName>
</protein>
<organism evidence="10 11">
    <name type="scientific">Pelotalea chapellei</name>
    <dbReference type="NCBI Taxonomy" id="44671"/>
    <lineage>
        <taxon>Bacteria</taxon>
        <taxon>Pseudomonadati</taxon>
        <taxon>Thermodesulfobacteriota</taxon>
        <taxon>Desulfuromonadia</taxon>
        <taxon>Geobacterales</taxon>
        <taxon>Geobacteraceae</taxon>
        <taxon>Pelotalea</taxon>
    </lineage>
</organism>
<dbReference type="InterPro" id="IPR001173">
    <property type="entry name" value="Glyco_trans_2-like"/>
</dbReference>
<name>A0ABS5UAM0_9BACT</name>
<dbReference type="CDD" id="cd04187">
    <property type="entry name" value="DPM1_like_bac"/>
    <property type="match status" value="1"/>
</dbReference>
<evidence type="ECO:0000256" key="3">
    <source>
        <dbReference type="ARBA" id="ARBA00022679"/>
    </source>
</evidence>
<evidence type="ECO:0000256" key="2">
    <source>
        <dbReference type="ARBA" id="ARBA00022676"/>
    </source>
</evidence>
<proteinExistence type="predicted"/>
<evidence type="ECO:0000256" key="8">
    <source>
        <dbReference type="SAM" id="Phobius"/>
    </source>
</evidence>
<keyword evidence="4 8" id="KW-0812">Transmembrane</keyword>
<evidence type="ECO:0000313" key="10">
    <source>
        <dbReference type="EMBL" id="MBT1072683.1"/>
    </source>
</evidence>
<dbReference type="InterPro" id="IPR029044">
    <property type="entry name" value="Nucleotide-diphossugar_trans"/>
</dbReference>
<evidence type="ECO:0000256" key="6">
    <source>
        <dbReference type="ARBA" id="ARBA00022989"/>
    </source>
</evidence>
<accession>A0ABS5UAM0</accession>
<evidence type="ECO:0000256" key="7">
    <source>
        <dbReference type="ARBA" id="ARBA00023136"/>
    </source>
</evidence>
<dbReference type="Gene3D" id="3.90.550.10">
    <property type="entry name" value="Spore Coat Polysaccharide Biosynthesis Protein SpsA, Chain A"/>
    <property type="match status" value="1"/>
</dbReference>
<evidence type="ECO:0000256" key="1">
    <source>
        <dbReference type="ARBA" id="ARBA00022475"/>
    </source>
</evidence>
<feature type="transmembrane region" description="Helical" evidence="8">
    <location>
        <begin position="233"/>
        <end position="255"/>
    </location>
</feature>
<feature type="domain" description="Glycosyltransferase 2-like" evidence="9">
    <location>
        <begin position="7"/>
        <end position="168"/>
    </location>
</feature>
<dbReference type="RefSeq" id="WP_214299918.1">
    <property type="nucleotide sequence ID" value="NZ_JAHDYS010000012.1"/>
</dbReference>
<keyword evidence="3" id="KW-0808">Transferase</keyword>
<dbReference type="SUPFAM" id="SSF53448">
    <property type="entry name" value="Nucleotide-diphospho-sugar transferases"/>
    <property type="match status" value="1"/>
</dbReference>
<evidence type="ECO:0000256" key="4">
    <source>
        <dbReference type="ARBA" id="ARBA00022692"/>
    </source>
</evidence>
<sequence>MATPSLSVIIPVYNAEKTITRLCAELIRLYDHKYPLEIVLVNDCSCDESDSVCRQVQLEFEQVITYIRLARNFGEHNALMAGFNHATGDLCVTMDDDFQNPPEEIAILIAEIEKGYDVVYARYGKKNDHWFRNLGSRFNDRMARHILKKPAELYLSSFKIMNRFMVREIAKHSGPDPYIDGIILRTTSNIGSVQVTHSERAEGRSGYTLMKLVSLWGNMMVSFSLIPLRLMGLFGFCMTIFGVVMAVDTTIDIIIPTTPDPTDFDKLTTTTAFFRGFQLLAISLVGEYVGRIYLIVNRDPQFIIREKFTARASSRVAETVPAKEPHVR</sequence>
<keyword evidence="1" id="KW-1003">Cell membrane</keyword>
<reference evidence="10 11" key="1">
    <citation type="submission" date="2021-05" db="EMBL/GenBank/DDBJ databases">
        <title>The draft genome of Geobacter chapellei DSM 13688.</title>
        <authorList>
            <person name="Xu Z."/>
            <person name="Masuda Y."/>
            <person name="Itoh H."/>
            <person name="Senoo K."/>
        </authorList>
    </citation>
    <scope>NUCLEOTIDE SEQUENCE [LARGE SCALE GENOMIC DNA]</scope>
    <source>
        <strain evidence="10 11">DSM 13688</strain>
    </source>
</reference>
<gene>
    <name evidence="10" type="ORF">KJB30_12870</name>
</gene>
<evidence type="ECO:0000313" key="11">
    <source>
        <dbReference type="Proteomes" id="UP000784128"/>
    </source>
</evidence>